<evidence type="ECO:0000256" key="9">
    <source>
        <dbReference type="SAM" id="SignalP"/>
    </source>
</evidence>
<evidence type="ECO:0000259" key="10">
    <source>
        <dbReference type="PROSITE" id="PS50847"/>
    </source>
</evidence>
<gene>
    <name evidence="11" type="primary">inlJ</name>
    <name evidence="11" type="ORF">NCTC13940_02730</name>
</gene>
<protein>
    <submittedName>
        <fullName evidence="11">Internalin-J</fullName>
    </submittedName>
</protein>
<keyword evidence="3" id="KW-0964">Secreted</keyword>
<evidence type="ECO:0000256" key="6">
    <source>
        <dbReference type="ARBA" id="ARBA00023088"/>
    </source>
</evidence>
<keyword evidence="8" id="KW-0812">Transmembrane</keyword>
<dbReference type="InterPro" id="IPR019931">
    <property type="entry name" value="LPXTG_anchor"/>
</dbReference>
<keyword evidence="6" id="KW-0572">Peptidoglycan-anchor</keyword>
<dbReference type="InterPro" id="IPR009459">
    <property type="entry name" value="MucBP_dom"/>
</dbReference>
<keyword evidence="8" id="KW-0472">Membrane</keyword>
<keyword evidence="2" id="KW-0134">Cell wall</keyword>
<feature type="transmembrane region" description="Helical" evidence="8">
    <location>
        <begin position="573"/>
        <end position="591"/>
    </location>
</feature>
<evidence type="ECO:0000256" key="7">
    <source>
        <dbReference type="SAM" id="MobiDB-lite"/>
    </source>
</evidence>
<dbReference type="NCBIfam" id="TIGR01167">
    <property type="entry name" value="LPXTG_anchor"/>
    <property type="match status" value="1"/>
</dbReference>
<evidence type="ECO:0000256" key="3">
    <source>
        <dbReference type="ARBA" id="ARBA00022525"/>
    </source>
</evidence>
<feature type="region of interest" description="Disordered" evidence="7">
    <location>
        <begin position="542"/>
        <end position="563"/>
    </location>
</feature>
<dbReference type="Gene3D" id="3.10.20.320">
    <property type="entry name" value="Putative peptidoglycan bound protein (lpxtg motif)"/>
    <property type="match status" value="5"/>
</dbReference>
<dbReference type="PROSITE" id="PS50847">
    <property type="entry name" value="GRAM_POS_ANCHORING"/>
    <property type="match status" value="1"/>
</dbReference>
<feature type="compositionally biased region" description="Polar residues" evidence="7">
    <location>
        <begin position="523"/>
        <end position="537"/>
    </location>
</feature>
<proteinExistence type="predicted"/>
<feature type="signal peptide" evidence="9">
    <location>
        <begin position="1"/>
        <end position="25"/>
    </location>
</feature>
<keyword evidence="8" id="KW-1133">Transmembrane helix</keyword>
<evidence type="ECO:0000313" key="12">
    <source>
        <dbReference type="Proteomes" id="UP000250257"/>
    </source>
</evidence>
<dbReference type="Proteomes" id="UP000250257">
    <property type="component" value="Unassembled WGS sequence"/>
</dbReference>
<organism evidence="11 12">
    <name type="scientific">Listeria fleischmannii subsp. fleischmannii</name>
    <dbReference type="NCBI Taxonomy" id="1671902"/>
    <lineage>
        <taxon>Bacteria</taxon>
        <taxon>Bacillati</taxon>
        <taxon>Bacillota</taxon>
        <taxon>Bacilli</taxon>
        <taxon>Bacillales</taxon>
        <taxon>Listeriaceae</taxon>
        <taxon>Listeria</taxon>
    </lineage>
</organism>
<evidence type="ECO:0000256" key="8">
    <source>
        <dbReference type="SAM" id="Phobius"/>
    </source>
</evidence>
<feature type="chain" id="PRO_5016001308" evidence="9">
    <location>
        <begin position="26"/>
        <end position="598"/>
    </location>
</feature>
<keyword evidence="4 9" id="KW-0732">Signal</keyword>
<dbReference type="AlphaFoldDB" id="A0A2X3HHA7"/>
<feature type="region of interest" description="Disordered" evidence="7">
    <location>
        <begin position="518"/>
        <end position="537"/>
    </location>
</feature>
<dbReference type="STRING" id="1214117.LFLEISCH_09614"/>
<evidence type="ECO:0000256" key="1">
    <source>
        <dbReference type="ARBA" id="ARBA00004168"/>
    </source>
</evidence>
<reference evidence="11 12" key="1">
    <citation type="submission" date="2018-06" db="EMBL/GenBank/DDBJ databases">
        <authorList>
            <consortium name="Pathogen Informatics"/>
            <person name="Doyle S."/>
        </authorList>
    </citation>
    <scope>NUCLEOTIDE SEQUENCE [LARGE SCALE GENOMIC DNA]</scope>
    <source>
        <strain evidence="11 12">NCTC13940</strain>
    </source>
</reference>
<evidence type="ECO:0000256" key="2">
    <source>
        <dbReference type="ARBA" id="ARBA00022512"/>
    </source>
</evidence>
<evidence type="ECO:0000256" key="5">
    <source>
        <dbReference type="ARBA" id="ARBA00022737"/>
    </source>
</evidence>
<dbReference type="EMBL" id="UAWT01000048">
    <property type="protein sequence ID" value="SQC72017.1"/>
    <property type="molecule type" value="Genomic_DNA"/>
</dbReference>
<keyword evidence="5" id="KW-0677">Repeat</keyword>
<evidence type="ECO:0000256" key="4">
    <source>
        <dbReference type="ARBA" id="ARBA00022729"/>
    </source>
</evidence>
<accession>A0A2X3HHA7</accession>
<feature type="domain" description="Gram-positive cocci surface proteins LPxTG" evidence="10">
    <location>
        <begin position="563"/>
        <end position="598"/>
    </location>
</feature>
<comment type="subcellular location">
    <subcellularLocation>
        <location evidence="1">Secreted</location>
        <location evidence="1">Cell wall</location>
        <topology evidence="1">Peptidoglycan-anchor</topology>
    </subcellularLocation>
</comment>
<evidence type="ECO:0000313" key="11">
    <source>
        <dbReference type="EMBL" id="SQC72017.1"/>
    </source>
</evidence>
<dbReference type="RefSeq" id="WP_007475587.1">
    <property type="nucleotide sequence ID" value="NZ_UAWT01000048.1"/>
</dbReference>
<name>A0A2X3HHA7_9LIST</name>
<sequence length="598" mass="63512">MKLGQLGILTLATALVVQAPLQVHAASVSKSEEKVVTNNKIGAEAETAAPITVNHVYNGTIFKTETLTGTVGETYTSEDLISAGAKNGKNSWRLTNTTGNPIGTFSTEPQTVTYEYTPFKNAMNIQVLYKDIDTGKGIYVHNPFDPDQLKQGLKSFDNITGSVGDTIDFSYQQTYVGMDEGYQYADGTIGTGGSYEFVKESPALPSIMPATYPGEDRPVVTLYYKKISDENPVVAGQDVTVKYVDTDGNELAPADILSGNIDESYTSKAKTIDGYTLKETPANATGTFSDAAQTVTYVYEKDAVAGEDVIVKYVDTDGNELAVAETLKGNIGEAFAAKEKAIDGYTLKETPVNATGTFSDTAQTVTYVYEKDAVVVAGQDVTVKYVDADGNEVATTDTLSGNVGDDYISKAKTIDGYTLKETPANATGTFSDASQTVTYVYEKDAVVVAGQDVTVKYVDADGNELATSATLSGNVGDAYASKAKTIDGYTLKETPANATGTFSNAAQTVTYVYEKKSADNNNHKNGTTDKNTPTTNMNVQEKNTVKDPTSNNSAKVATSKTGLPKTGDQTLDSGILVGIGALLLGVLALFTRRQKNAK</sequence>
<dbReference type="Pfam" id="PF06458">
    <property type="entry name" value="MucBP"/>
    <property type="match status" value="5"/>
</dbReference>